<accession>A0ABV8CSP1</accession>
<dbReference type="SUPFAM" id="SSF158452">
    <property type="entry name" value="YqcC-like"/>
    <property type="match status" value="1"/>
</dbReference>
<proteinExistence type="predicted"/>
<evidence type="ECO:0000313" key="2">
    <source>
        <dbReference type="EMBL" id="MFC3914884.1"/>
    </source>
</evidence>
<dbReference type="PANTHER" id="PTHR39586">
    <property type="entry name" value="CYTOPLASMIC PROTEIN-RELATED"/>
    <property type="match status" value="1"/>
</dbReference>
<feature type="domain" description="YqcC-like" evidence="1">
    <location>
        <begin position="13"/>
        <end position="109"/>
    </location>
</feature>
<reference evidence="3" key="1">
    <citation type="journal article" date="2019" name="Int. J. Syst. Evol. Microbiol.">
        <title>The Global Catalogue of Microorganisms (GCM) 10K type strain sequencing project: providing services to taxonomists for standard genome sequencing and annotation.</title>
        <authorList>
            <consortium name="The Broad Institute Genomics Platform"/>
            <consortium name="The Broad Institute Genome Sequencing Center for Infectious Disease"/>
            <person name="Wu L."/>
            <person name="Ma J."/>
        </authorList>
    </citation>
    <scope>NUCLEOTIDE SEQUENCE [LARGE SCALE GENOMIC DNA]</scope>
    <source>
        <strain evidence="3">CCUG 54939</strain>
    </source>
</reference>
<evidence type="ECO:0000313" key="3">
    <source>
        <dbReference type="Proteomes" id="UP001595692"/>
    </source>
</evidence>
<evidence type="ECO:0000259" key="1">
    <source>
        <dbReference type="Pfam" id="PF04287"/>
    </source>
</evidence>
<protein>
    <submittedName>
        <fullName evidence="2">YqcC family protein</fullName>
    </submittedName>
</protein>
<sequence length="121" mass="13856">MARHSPDHDYAAVAGALEQIALQLKLCDLWQSTSPPASALQSRLPFCVDTLEFHAWLQFVLLERMHDLVRQRQPLPRQMALYPMATEVYKTRVAEYADLLEALAQLDELITHQPVDRKSCI</sequence>
<dbReference type="PANTHER" id="PTHR39586:SF1">
    <property type="entry name" value="CYTOPLASMIC PROTEIN"/>
    <property type="match status" value="1"/>
</dbReference>
<dbReference type="PIRSF" id="PIRSF006257">
    <property type="entry name" value="UCP006257"/>
    <property type="match status" value="1"/>
</dbReference>
<dbReference type="Pfam" id="PF04287">
    <property type="entry name" value="DUF446"/>
    <property type="match status" value="1"/>
</dbReference>
<dbReference type="InterPro" id="IPR023376">
    <property type="entry name" value="YqcC-like_dom"/>
</dbReference>
<dbReference type="Gene3D" id="1.20.1440.40">
    <property type="entry name" value="YqcC-like"/>
    <property type="match status" value="1"/>
</dbReference>
<gene>
    <name evidence="2" type="ORF">ACFOSS_15650</name>
</gene>
<keyword evidence="3" id="KW-1185">Reference proteome</keyword>
<organism evidence="2 3">
    <name type="scientific">Pseudaeromonas sharmana</name>
    <dbReference type="NCBI Taxonomy" id="328412"/>
    <lineage>
        <taxon>Bacteria</taxon>
        <taxon>Pseudomonadati</taxon>
        <taxon>Pseudomonadota</taxon>
        <taxon>Gammaproteobacteria</taxon>
        <taxon>Aeromonadales</taxon>
        <taxon>Aeromonadaceae</taxon>
        <taxon>Pseudaeromonas</taxon>
    </lineage>
</organism>
<name>A0ABV8CSP1_9GAMM</name>
<comment type="caution">
    <text evidence="2">The sequence shown here is derived from an EMBL/GenBank/DDBJ whole genome shotgun (WGS) entry which is preliminary data.</text>
</comment>
<dbReference type="EMBL" id="JBHSAF010000015">
    <property type="protein sequence ID" value="MFC3914884.1"/>
    <property type="molecule type" value="Genomic_DNA"/>
</dbReference>
<dbReference type="RefSeq" id="WP_377154349.1">
    <property type="nucleotide sequence ID" value="NZ_JBHSAF010000015.1"/>
</dbReference>
<dbReference type="InterPro" id="IPR007384">
    <property type="entry name" value="UCP006257"/>
</dbReference>
<dbReference type="InterPro" id="IPR036814">
    <property type="entry name" value="YqcC-like_sf"/>
</dbReference>
<dbReference type="Proteomes" id="UP001595692">
    <property type="component" value="Unassembled WGS sequence"/>
</dbReference>